<comment type="caution">
    <text evidence="2">The sequence shown here is derived from an EMBL/GenBank/DDBJ whole genome shotgun (WGS) entry which is preliminary data.</text>
</comment>
<evidence type="ECO:0000313" key="2">
    <source>
        <dbReference type="EMBL" id="KAJ1155118.1"/>
    </source>
</evidence>
<evidence type="ECO:0000313" key="3">
    <source>
        <dbReference type="Proteomes" id="UP001066276"/>
    </source>
</evidence>
<feature type="compositionally biased region" description="Gly residues" evidence="1">
    <location>
        <begin position="14"/>
        <end position="25"/>
    </location>
</feature>
<accession>A0AAV7RWA0</accession>
<reference evidence="2" key="1">
    <citation type="journal article" date="2022" name="bioRxiv">
        <title>Sequencing and chromosome-scale assembly of the giantPleurodeles waltlgenome.</title>
        <authorList>
            <person name="Brown T."/>
            <person name="Elewa A."/>
            <person name="Iarovenko S."/>
            <person name="Subramanian E."/>
            <person name="Araus A.J."/>
            <person name="Petzold A."/>
            <person name="Susuki M."/>
            <person name="Suzuki K.-i.T."/>
            <person name="Hayashi T."/>
            <person name="Toyoda A."/>
            <person name="Oliveira C."/>
            <person name="Osipova E."/>
            <person name="Leigh N.D."/>
            <person name="Simon A."/>
            <person name="Yun M.H."/>
        </authorList>
    </citation>
    <scope>NUCLEOTIDE SEQUENCE</scope>
    <source>
        <strain evidence="2">20211129_DDA</strain>
        <tissue evidence="2">Liver</tissue>
    </source>
</reference>
<evidence type="ECO:0000256" key="1">
    <source>
        <dbReference type="SAM" id="MobiDB-lite"/>
    </source>
</evidence>
<dbReference type="AlphaFoldDB" id="A0AAV7RWA0"/>
<sequence length="79" mass="8434">CLKRPVGDSEGVGFEPGSGRPGGGKTHNPATLLGEHGLGRYSPQWTALPFHGIRRDYRLLGPPSSTPEKQQGEKGLQIT</sequence>
<protein>
    <submittedName>
        <fullName evidence="2">Uncharacterized protein</fullName>
    </submittedName>
</protein>
<organism evidence="2 3">
    <name type="scientific">Pleurodeles waltl</name>
    <name type="common">Iberian ribbed newt</name>
    <dbReference type="NCBI Taxonomy" id="8319"/>
    <lineage>
        <taxon>Eukaryota</taxon>
        <taxon>Metazoa</taxon>
        <taxon>Chordata</taxon>
        <taxon>Craniata</taxon>
        <taxon>Vertebrata</taxon>
        <taxon>Euteleostomi</taxon>
        <taxon>Amphibia</taxon>
        <taxon>Batrachia</taxon>
        <taxon>Caudata</taxon>
        <taxon>Salamandroidea</taxon>
        <taxon>Salamandridae</taxon>
        <taxon>Pleurodelinae</taxon>
        <taxon>Pleurodeles</taxon>
    </lineage>
</organism>
<feature type="region of interest" description="Disordered" evidence="1">
    <location>
        <begin position="1"/>
        <end position="35"/>
    </location>
</feature>
<feature type="non-terminal residue" evidence="2">
    <location>
        <position position="1"/>
    </location>
</feature>
<dbReference type="EMBL" id="JANPWB010000009">
    <property type="protein sequence ID" value="KAJ1155118.1"/>
    <property type="molecule type" value="Genomic_DNA"/>
</dbReference>
<gene>
    <name evidence="2" type="ORF">NDU88_007853</name>
</gene>
<feature type="non-terminal residue" evidence="2">
    <location>
        <position position="79"/>
    </location>
</feature>
<keyword evidence="3" id="KW-1185">Reference proteome</keyword>
<proteinExistence type="predicted"/>
<feature type="region of interest" description="Disordered" evidence="1">
    <location>
        <begin position="58"/>
        <end position="79"/>
    </location>
</feature>
<name>A0AAV7RWA0_PLEWA</name>
<dbReference type="Proteomes" id="UP001066276">
    <property type="component" value="Chromosome 5"/>
</dbReference>